<dbReference type="EnsemblMetazoa" id="XM_003382707.2">
    <property type="protein sequence ID" value="XP_003382755.1"/>
    <property type="gene ID" value="LOC100632187"/>
</dbReference>
<evidence type="ECO:0000256" key="15">
    <source>
        <dbReference type="ARBA" id="ARBA00022723"/>
    </source>
</evidence>
<keyword evidence="10" id="KW-0488">Methylation</keyword>
<dbReference type="GO" id="GO:0004407">
    <property type="term" value="F:histone deacetylase activity"/>
    <property type="evidence" value="ECO:0007669"/>
    <property type="project" value="TreeGrafter"/>
</dbReference>
<evidence type="ECO:0000256" key="12">
    <source>
        <dbReference type="ARBA" id="ARBA00022491"/>
    </source>
</evidence>
<comment type="catalytic activity">
    <reaction evidence="29">
        <text>N(6)-acetyl-L-lysyl-[protein] + H2O = L-lysyl-[protein] + acetate</text>
        <dbReference type="Rhea" id="RHEA:58108"/>
        <dbReference type="Rhea" id="RHEA-COMP:9752"/>
        <dbReference type="Rhea" id="RHEA-COMP:10731"/>
        <dbReference type="ChEBI" id="CHEBI:15377"/>
        <dbReference type="ChEBI" id="CHEBI:29969"/>
        <dbReference type="ChEBI" id="CHEBI:30089"/>
        <dbReference type="ChEBI" id="CHEBI:61930"/>
    </reaction>
    <physiologicalReaction direction="left-to-right" evidence="29">
        <dbReference type="Rhea" id="RHEA:58109"/>
    </physiologicalReaction>
</comment>
<keyword evidence="25" id="KW-0009">Actin-binding</keyword>
<evidence type="ECO:0000256" key="9">
    <source>
        <dbReference type="ARBA" id="ARBA00007738"/>
    </source>
</evidence>
<dbReference type="GO" id="GO:0000118">
    <property type="term" value="C:histone deacetylase complex"/>
    <property type="evidence" value="ECO:0007669"/>
    <property type="project" value="TreeGrafter"/>
</dbReference>
<keyword evidence="28" id="KW-0966">Cell projection</keyword>
<keyword evidence="12" id="KW-0678">Repressor</keyword>
<evidence type="ECO:0000256" key="31">
    <source>
        <dbReference type="ARBA" id="ARBA00068733"/>
    </source>
</evidence>
<keyword evidence="11" id="KW-0963">Cytoplasm</keyword>
<keyword evidence="13" id="KW-0597">Phosphoprotein</keyword>
<keyword evidence="16" id="KW-0677">Repeat</keyword>
<dbReference type="KEGG" id="aqu:100632187"/>
<dbReference type="Pfam" id="PF00850">
    <property type="entry name" value="Hist_deacetyl"/>
    <property type="match status" value="1"/>
</dbReference>
<keyword evidence="17 33" id="KW-0863">Zinc-finger</keyword>
<keyword evidence="27" id="KW-0539">Nucleus</keyword>
<dbReference type="GO" id="GO:0005813">
    <property type="term" value="C:centrosome"/>
    <property type="evidence" value="ECO:0007669"/>
    <property type="project" value="UniProtKB-SubCell"/>
</dbReference>
<evidence type="ECO:0000256" key="10">
    <source>
        <dbReference type="ARBA" id="ARBA00022481"/>
    </source>
</evidence>
<gene>
    <name evidence="36" type="primary">100632187</name>
</gene>
<evidence type="ECO:0000256" key="25">
    <source>
        <dbReference type="ARBA" id="ARBA00023203"/>
    </source>
</evidence>
<dbReference type="GO" id="GO:0120025">
    <property type="term" value="C:plasma membrane bounded cell projection"/>
    <property type="evidence" value="ECO:0007669"/>
    <property type="project" value="UniProtKB-ARBA"/>
</dbReference>
<comment type="cofactor">
    <cofactor evidence="1">
        <name>Zn(2+)</name>
        <dbReference type="ChEBI" id="CHEBI:29105"/>
    </cofactor>
</comment>
<feature type="domain" description="UBP-type" evidence="35">
    <location>
        <begin position="508"/>
        <end position="604"/>
    </location>
</feature>
<dbReference type="STRING" id="400682.A0A1X7VVD8"/>
<evidence type="ECO:0000256" key="14">
    <source>
        <dbReference type="ARBA" id="ARBA00022679"/>
    </source>
</evidence>
<dbReference type="InterPro" id="IPR037138">
    <property type="entry name" value="His_deacetylse_dom_sf"/>
</dbReference>
<evidence type="ECO:0000256" key="27">
    <source>
        <dbReference type="ARBA" id="ARBA00023242"/>
    </source>
</evidence>
<dbReference type="Proteomes" id="UP000007879">
    <property type="component" value="Unassembled WGS sequence"/>
</dbReference>
<comment type="pathway">
    <text evidence="8">Protein modification; protein ubiquitination.</text>
</comment>
<dbReference type="GO" id="GO:0006950">
    <property type="term" value="P:response to stress"/>
    <property type="evidence" value="ECO:0007669"/>
    <property type="project" value="UniProtKB-ARBA"/>
</dbReference>
<evidence type="ECO:0000256" key="22">
    <source>
        <dbReference type="ARBA" id="ARBA00022853"/>
    </source>
</evidence>
<keyword evidence="22" id="KW-0156">Chromatin regulator</keyword>
<dbReference type="FunFam" id="3.30.40.10:FF:000342">
    <property type="entry name" value="Histone deacetylase 6"/>
    <property type="match status" value="1"/>
</dbReference>
<evidence type="ECO:0000256" key="29">
    <source>
        <dbReference type="ARBA" id="ARBA00049136"/>
    </source>
</evidence>
<keyword evidence="14" id="KW-0808">Transferase</keyword>
<dbReference type="InterPro" id="IPR000286">
    <property type="entry name" value="HDACs"/>
</dbReference>
<comment type="catalytic activity">
    <reaction evidence="30">
        <text>N(6)-acetyl-L-lysyl-[alpha-tubulin] + H2O = L-lysyl-[alpha-tubulin] + acetate</text>
        <dbReference type="Rhea" id="RHEA:21548"/>
        <dbReference type="Rhea" id="RHEA-COMP:11278"/>
        <dbReference type="Rhea" id="RHEA-COMP:11279"/>
        <dbReference type="ChEBI" id="CHEBI:15377"/>
        <dbReference type="ChEBI" id="CHEBI:29969"/>
        <dbReference type="ChEBI" id="CHEBI:30089"/>
        <dbReference type="ChEBI" id="CHEBI:61930"/>
    </reaction>
    <physiologicalReaction direction="left-to-right" evidence="30">
        <dbReference type="Rhea" id="RHEA:21549"/>
    </physiologicalReaction>
</comment>
<dbReference type="AlphaFoldDB" id="A0A1X7VVD8"/>
<evidence type="ECO:0000256" key="20">
    <source>
        <dbReference type="ARBA" id="ARBA00022833"/>
    </source>
</evidence>
<keyword evidence="15" id="KW-0479">Metal-binding</keyword>
<reference evidence="36" key="2">
    <citation type="submission" date="2017-05" db="UniProtKB">
        <authorList>
            <consortium name="EnsemblMetazoa"/>
        </authorList>
    </citation>
    <scope>IDENTIFICATION</scope>
</reference>
<evidence type="ECO:0000256" key="13">
    <source>
        <dbReference type="ARBA" id="ARBA00022553"/>
    </source>
</evidence>
<dbReference type="InterPro" id="IPR001607">
    <property type="entry name" value="Znf_UBP"/>
</dbReference>
<dbReference type="Gene3D" id="3.30.40.10">
    <property type="entry name" value="Zinc/RING finger domain, C3HC4 (zinc finger)"/>
    <property type="match status" value="1"/>
</dbReference>
<keyword evidence="19" id="KW-0378">Hydrolase</keyword>
<evidence type="ECO:0000256" key="24">
    <source>
        <dbReference type="ARBA" id="ARBA00023163"/>
    </source>
</evidence>
<feature type="compositionally biased region" description="Basic and acidic residues" evidence="34">
    <location>
        <begin position="444"/>
        <end position="461"/>
    </location>
</feature>
<keyword evidence="20" id="KW-0862">Zinc</keyword>
<dbReference type="SUPFAM" id="SSF52768">
    <property type="entry name" value="Arginase/deacetylase"/>
    <property type="match status" value="1"/>
</dbReference>
<dbReference type="PRINTS" id="PR01270">
    <property type="entry name" value="HDASUPER"/>
</dbReference>
<evidence type="ECO:0000313" key="36">
    <source>
        <dbReference type="EnsemblMetazoa" id="Aqu2.1.43835_001"/>
    </source>
</evidence>
<dbReference type="eggNOG" id="KOG1343">
    <property type="taxonomic scope" value="Eukaryota"/>
</dbReference>
<dbReference type="SMART" id="SM00290">
    <property type="entry name" value="ZnF_UBP"/>
    <property type="match status" value="1"/>
</dbReference>
<keyword evidence="18" id="KW-0833">Ubl conjugation pathway</keyword>
<dbReference type="GO" id="GO:0008270">
    <property type="term" value="F:zinc ion binding"/>
    <property type="evidence" value="ECO:0007669"/>
    <property type="project" value="UniProtKB-KW"/>
</dbReference>
<dbReference type="PROSITE" id="PS50271">
    <property type="entry name" value="ZF_UBP"/>
    <property type="match status" value="1"/>
</dbReference>
<evidence type="ECO:0000256" key="6">
    <source>
        <dbReference type="ARBA" id="ARBA00004484"/>
    </source>
</evidence>
<dbReference type="CDD" id="cd10003">
    <property type="entry name" value="HDAC6-dom2"/>
    <property type="match status" value="1"/>
</dbReference>
<comment type="similarity">
    <text evidence="9">Belongs to the histone deacetylase family. HD type 2 subfamily.</text>
</comment>
<dbReference type="GO" id="GO:0016740">
    <property type="term" value="F:transferase activity"/>
    <property type="evidence" value="ECO:0007669"/>
    <property type="project" value="UniProtKB-KW"/>
</dbReference>
<dbReference type="SUPFAM" id="SSF57850">
    <property type="entry name" value="RING/U-box"/>
    <property type="match status" value="1"/>
</dbReference>
<dbReference type="PANTHER" id="PTHR10625:SF38">
    <property type="entry name" value="HISTONE DEACETYLASE 6, ISOFORM G"/>
    <property type="match status" value="1"/>
</dbReference>
<keyword evidence="26" id="KW-0206">Cytoskeleton</keyword>
<keyword evidence="23" id="KW-0805">Transcription regulation</keyword>
<evidence type="ECO:0000256" key="7">
    <source>
        <dbReference type="ARBA" id="ARBA00004489"/>
    </source>
</evidence>
<evidence type="ECO:0000256" key="4">
    <source>
        <dbReference type="ARBA" id="ARBA00004279"/>
    </source>
</evidence>
<dbReference type="GO" id="GO:0016787">
    <property type="term" value="F:hydrolase activity"/>
    <property type="evidence" value="ECO:0007669"/>
    <property type="project" value="UniProtKB-KW"/>
</dbReference>
<dbReference type="InterPro" id="IPR013083">
    <property type="entry name" value="Znf_RING/FYVE/PHD"/>
</dbReference>
<dbReference type="Pfam" id="PF02148">
    <property type="entry name" value="zf-UBP"/>
    <property type="match status" value="1"/>
</dbReference>
<dbReference type="InParanoid" id="A0A1X7VVD8"/>
<dbReference type="FunFam" id="3.40.800.20:FF:000005">
    <property type="entry name" value="histone deacetylase 6"/>
    <property type="match status" value="1"/>
</dbReference>
<keyword evidence="24" id="KW-0804">Transcription</keyword>
<evidence type="ECO:0000256" key="18">
    <source>
        <dbReference type="ARBA" id="ARBA00022786"/>
    </source>
</evidence>
<reference evidence="37" key="1">
    <citation type="journal article" date="2010" name="Nature">
        <title>The Amphimedon queenslandica genome and the evolution of animal complexity.</title>
        <authorList>
            <person name="Srivastava M."/>
            <person name="Simakov O."/>
            <person name="Chapman J."/>
            <person name="Fahey B."/>
            <person name="Gauthier M.E."/>
            <person name="Mitros T."/>
            <person name="Richards G.S."/>
            <person name="Conaco C."/>
            <person name="Dacre M."/>
            <person name="Hellsten U."/>
            <person name="Larroux C."/>
            <person name="Putnam N.H."/>
            <person name="Stanke M."/>
            <person name="Adamska M."/>
            <person name="Darling A."/>
            <person name="Degnan S.M."/>
            <person name="Oakley T.H."/>
            <person name="Plachetzki D.C."/>
            <person name="Zhai Y."/>
            <person name="Adamski M."/>
            <person name="Calcino A."/>
            <person name="Cummins S.F."/>
            <person name="Goodstein D.M."/>
            <person name="Harris C."/>
            <person name="Jackson D.J."/>
            <person name="Leys S.P."/>
            <person name="Shu S."/>
            <person name="Woodcroft B.J."/>
            <person name="Vervoort M."/>
            <person name="Kosik K.S."/>
            <person name="Manning G."/>
            <person name="Degnan B.M."/>
            <person name="Rokhsar D.S."/>
        </authorList>
    </citation>
    <scope>NUCLEOTIDE SEQUENCE [LARGE SCALE GENOMIC DNA]</scope>
</reference>
<evidence type="ECO:0000313" key="37">
    <source>
        <dbReference type="Proteomes" id="UP000007879"/>
    </source>
</evidence>
<keyword evidence="21" id="KW-0832">Ubl conjugation</keyword>
<evidence type="ECO:0000256" key="32">
    <source>
        <dbReference type="ARBA" id="ARBA00082852"/>
    </source>
</evidence>
<dbReference type="GO" id="GO:0032886">
    <property type="term" value="P:regulation of microtubule-based process"/>
    <property type="evidence" value="ECO:0007669"/>
    <property type="project" value="UniProtKB-ARBA"/>
</dbReference>
<evidence type="ECO:0000256" key="5">
    <source>
        <dbReference type="ARBA" id="ARBA00004300"/>
    </source>
</evidence>
<evidence type="ECO:0000256" key="19">
    <source>
        <dbReference type="ARBA" id="ARBA00022801"/>
    </source>
</evidence>
<evidence type="ECO:0000256" key="30">
    <source>
        <dbReference type="ARBA" id="ARBA00050910"/>
    </source>
</evidence>
<comment type="subcellular location">
    <subcellularLocation>
        <location evidence="7">Cell projection</location>
        <location evidence="7">Axon</location>
    </subcellularLocation>
    <subcellularLocation>
        <location evidence="4">Cell projection</location>
        <location evidence="4">Dendrite</location>
    </subcellularLocation>
    <subcellularLocation>
        <location evidence="2">Cytoplasm</location>
        <location evidence="2">Cytoskeleton</location>
        <location evidence="2">Cilium basal body</location>
    </subcellularLocation>
    <subcellularLocation>
        <location evidence="5">Cytoplasm</location>
        <location evidence="5">Cytoskeleton</location>
        <location evidence="5">Microtubule organizing center</location>
        <location evidence="5">Centrosome</location>
    </subcellularLocation>
    <subcellularLocation>
        <location evidence="3">Nucleus</location>
    </subcellularLocation>
    <subcellularLocation>
        <location evidence="6">Perikaryon</location>
    </subcellularLocation>
</comment>
<evidence type="ECO:0000256" key="34">
    <source>
        <dbReference type="SAM" id="MobiDB-lite"/>
    </source>
</evidence>
<keyword evidence="37" id="KW-1185">Reference proteome</keyword>
<evidence type="ECO:0000256" key="1">
    <source>
        <dbReference type="ARBA" id="ARBA00001947"/>
    </source>
</evidence>
<organism evidence="36">
    <name type="scientific">Amphimedon queenslandica</name>
    <name type="common">Sponge</name>
    <dbReference type="NCBI Taxonomy" id="400682"/>
    <lineage>
        <taxon>Eukaryota</taxon>
        <taxon>Metazoa</taxon>
        <taxon>Porifera</taxon>
        <taxon>Demospongiae</taxon>
        <taxon>Heteroscleromorpha</taxon>
        <taxon>Haplosclerida</taxon>
        <taxon>Niphatidae</taxon>
        <taxon>Amphimedon</taxon>
    </lineage>
</organism>
<evidence type="ECO:0000256" key="16">
    <source>
        <dbReference type="ARBA" id="ARBA00022737"/>
    </source>
</evidence>
<dbReference type="GO" id="GO:0051129">
    <property type="term" value="P:negative regulation of cellular component organization"/>
    <property type="evidence" value="ECO:0007669"/>
    <property type="project" value="UniProtKB-ARBA"/>
</dbReference>
<dbReference type="OrthoDB" id="424012at2759"/>
<feature type="region of interest" description="Disordered" evidence="34">
    <location>
        <begin position="413"/>
        <end position="477"/>
    </location>
</feature>
<protein>
    <recommendedName>
        <fullName evidence="31">Protein deacetylase HDAC6</fullName>
    </recommendedName>
    <alternativeName>
        <fullName evidence="32">Tubulin-lysine deacetylase HDAC6</fullName>
    </alternativeName>
</protein>
<accession>A0A1X7VVD8</accession>
<evidence type="ECO:0000256" key="33">
    <source>
        <dbReference type="PROSITE-ProRule" id="PRU00502"/>
    </source>
</evidence>
<evidence type="ECO:0000256" key="3">
    <source>
        <dbReference type="ARBA" id="ARBA00004123"/>
    </source>
</evidence>
<evidence type="ECO:0000256" key="8">
    <source>
        <dbReference type="ARBA" id="ARBA00004906"/>
    </source>
</evidence>
<evidence type="ECO:0000256" key="21">
    <source>
        <dbReference type="ARBA" id="ARBA00022843"/>
    </source>
</evidence>
<dbReference type="GO" id="GO:0003779">
    <property type="term" value="F:actin binding"/>
    <property type="evidence" value="ECO:0007669"/>
    <property type="project" value="UniProtKB-KW"/>
</dbReference>
<dbReference type="GO" id="GO:0051646">
    <property type="term" value="P:mitochondrion localization"/>
    <property type="evidence" value="ECO:0007669"/>
    <property type="project" value="UniProtKB-ARBA"/>
</dbReference>
<name>A0A1X7VVD8_AMPQE</name>
<dbReference type="InterPro" id="IPR023696">
    <property type="entry name" value="Ureohydrolase_dom_sf"/>
</dbReference>
<evidence type="ECO:0000256" key="26">
    <source>
        <dbReference type="ARBA" id="ARBA00023212"/>
    </source>
</evidence>
<proteinExistence type="inferred from homology"/>
<dbReference type="Gene3D" id="3.40.800.20">
    <property type="entry name" value="Histone deacetylase domain"/>
    <property type="match status" value="1"/>
</dbReference>
<dbReference type="EnsemblMetazoa" id="Aqu2.1.43835_001">
    <property type="protein sequence ID" value="Aqu2.1.43835_001"/>
    <property type="gene ID" value="Aqu2.1.43835"/>
</dbReference>
<evidence type="ECO:0000256" key="23">
    <source>
        <dbReference type="ARBA" id="ARBA00023015"/>
    </source>
</evidence>
<evidence type="ECO:0000256" key="28">
    <source>
        <dbReference type="ARBA" id="ARBA00023273"/>
    </source>
</evidence>
<dbReference type="PANTHER" id="PTHR10625">
    <property type="entry name" value="HISTONE DEACETYLASE HDAC1-RELATED"/>
    <property type="match status" value="1"/>
</dbReference>
<sequence length="604" mass="67258">MEREKIVTREPSDLFDWNLASRKKDVRRKSSFTSQCVMTGIVYDERMKNHRNDNNPNHPECPERISSIWEQLVDDGVVECCRRIDARSATEQEILYVHSKTHYDEMVATENMSLEKLFQRALRLNSIYINPSSMQCALLAAGSVCEVTKLVIDETVDNGVAIVRPPGHHAESYTSMGFCFFNNVAIAAKMAIEEYGVKRILIIDWDVHHGNATQHMFYDDNRVLYVSLHRHDNGGFYPGGDEGDYDKVGKGKGSGYNVNIPWNLARMGDAEYMSAFYQIIMPIAFEYQPELVIVSSGFDSGEGDPIGGYRVTPNGYAHMTHQLKSLADGKIVVALEGGYNLTTISHSMSAVVQVLLGDTPRSLESCVPNDSALASIGNAAKCLSKYWKSLRHWQDQPVKGTVEEFAPLTSSSVVDPAPLTDDSMSNSQADEMRGDDSIIIENGETPKSKPMPDESLKRSDEEILSEPPPPGTIPISSDSIPLDVAQKALIQQLEDEGNACMFAVNPLSWCPHLESIVPIEGSLDTSALCETCSTPRENWVCLTCQHVHCGRYINKHMLEHSEASGHNIVLSYADLSVWCFTCDSYVYNPVLFPFIKLASDDKFK</sequence>
<evidence type="ECO:0000256" key="17">
    <source>
        <dbReference type="ARBA" id="ARBA00022771"/>
    </source>
</evidence>
<dbReference type="GO" id="GO:0040029">
    <property type="term" value="P:epigenetic regulation of gene expression"/>
    <property type="evidence" value="ECO:0007669"/>
    <property type="project" value="TreeGrafter"/>
</dbReference>
<evidence type="ECO:0000256" key="2">
    <source>
        <dbReference type="ARBA" id="ARBA00004120"/>
    </source>
</evidence>
<evidence type="ECO:0000256" key="11">
    <source>
        <dbReference type="ARBA" id="ARBA00022490"/>
    </source>
</evidence>
<evidence type="ECO:0000259" key="35">
    <source>
        <dbReference type="PROSITE" id="PS50271"/>
    </source>
</evidence>
<dbReference type="InterPro" id="IPR023801">
    <property type="entry name" value="His_deacetylse_dom"/>
</dbReference>